<comment type="catalytic activity">
    <reaction evidence="3">
        <text>L-seryl-[protein] + ATP = O-phospho-L-seryl-[protein] + ADP + H(+)</text>
        <dbReference type="Rhea" id="RHEA:17989"/>
        <dbReference type="Rhea" id="RHEA-COMP:9863"/>
        <dbReference type="Rhea" id="RHEA-COMP:11604"/>
        <dbReference type="ChEBI" id="CHEBI:15378"/>
        <dbReference type="ChEBI" id="CHEBI:29999"/>
        <dbReference type="ChEBI" id="CHEBI:30616"/>
        <dbReference type="ChEBI" id="CHEBI:83421"/>
        <dbReference type="ChEBI" id="CHEBI:456216"/>
    </reaction>
</comment>
<comment type="catalytic activity">
    <reaction evidence="4">
        <text>L-threonyl-[protein] + ATP = O-phospho-L-threonyl-[protein] + ADP + H(+)</text>
        <dbReference type="Rhea" id="RHEA:46608"/>
        <dbReference type="Rhea" id="RHEA-COMP:11060"/>
        <dbReference type="Rhea" id="RHEA-COMP:11605"/>
        <dbReference type="ChEBI" id="CHEBI:15378"/>
        <dbReference type="ChEBI" id="CHEBI:30013"/>
        <dbReference type="ChEBI" id="CHEBI:30616"/>
        <dbReference type="ChEBI" id="CHEBI:61977"/>
        <dbReference type="ChEBI" id="CHEBI:456216"/>
    </reaction>
</comment>
<evidence type="ECO:0000256" key="2">
    <source>
        <dbReference type="ARBA" id="ARBA00022840"/>
    </source>
</evidence>
<evidence type="ECO:0000256" key="4">
    <source>
        <dbReference type="ARBA" id="ARBA00047951"/>
    </source>
</evidence>
<dbReference type="GO" id="GO:0005886">
    <property type="term" value="C:plasma membrane"/>
    <property type="evidence" value="ECO:0007669"/>
    <property type="project" value="TreeGrafter"/>
</dbReference>
<dbReference type="GO" id="GO:0007166">
    <property type="term" value="P:cell surface receptor signaling pathway"/>
    <property type="evidence" value="ECO:0007669"/>
    <property type="project" value="InterPro"/>
</dbReference>
<name>A0A6P8BY02_PUNGR</name>
<dbReference type="Pfam" id="PF07714">
    <property type="entry name" value="PK_Tyr_Ser-Thr"/>
    <property type="match status" value="1"/>
</dbReference>
<dbReference type="FunFam" id="3.30.200.20:FF:001332">
    <property type="entry name" value="Wall-associated receptor kinase-like 10"/>
    <property type="match status" value="1"/>
</dbReference>
<dbReference type="GO" id="GO:0004674">
    <property type="term" value="F:protein serine/threonine kinase activity"/>
    <property type="evidence" value="ECO:0007669"/>
    <property type="project" value="TreeGrafter"/>
</dbReference>
<dbReference type="Proteomes" id="UP000515151">
    <property type="component" value="Chromosome 8"/>
</dbReference>
<dbReference type="InterPro" id="IPR008271">
    <property type="entry name" value="Ser/Thr_kinase_AS"/>
</dbReference>
<dbReference type="PROSITE" id="PS00108">
    <property type="entry name" value="PROTEIN_KINASE_ST"/>
    <property type="match status" value="1"/>
</dbReference>
<dbReference type="AlphaFoldDB" id="A0A6P8BY02"/>
<dbReference type="GeneID" id="116188753"/>
<dbReference type="Gene3D" id="3.30.200.20">
    <property type="entry name" value="Phosphorylase Kinase, domain 1"/>
    <property type="match status" value="1"/>
</dbReference>
<reference evidence="7" key="2">
    <citation type="submission" date="2025-08" db="UniProtKB">
        <authorList>
            <consortium name="RefSeq"/>
        </authorList>
    </citation>
    <scope>IDENTIFICATION</scope>
    <source>
        <tissue evidence="7">Leaf</tissue>
    </source>
</reference>
<dbReference type="PANTHER" id="PTHR27005">
    <property type="entry name" value="WALL-ASSOCIATED RECEPTOR KINASE-LIKE 21"/>
    <property type="match status" value="1"/>
</dbReference>
<sequence>MNGRVVAIKKARLLDRSQVTEFINEVIVLSQINHKNVVKLIGCCLETELPLLVYEFITNGTLSKHLHDNGGQHSMSLSSWGARLRVAAETARALSYLHSDAAIPIFHRDVKSTNILLDENFTAKVSDFGASRLMPSDKTQISTLVRGTFGYLDPEYFHSSQLTEKSDVYSFGVVLAELLTGMKAISFDKPEMERNLSMVFDLAVMEDRCLEMIDKRIINEGNAEHIREVALLASRCLNVRGVDRPSMKEVALELEGILRLTEQHPWIHQDSTNFEESEDLLRGIHVDNFDAGPISMTSSENTMKNQLVPFSVEDER</sequence>
<dbReference type="GO" id="GO:0005524">
    <property type="term" value="F:ATP binding"/>
    <property type="evidence" value="ECO:0007669"/>
    <property type="project" value="UniProtKB-KW"/>
</dbReference>
<dbReference type="InterPro" id="IPR001245">
    <property type="entry name" value="Ser-Thr/Tyr_kinase_cat_dom"/>
</dbReference>
<dbReference type="OrthoDB" id="4062651at2759"/>
<dbReference type="PROSITE" id="PS50011">
    <property type="entry name" value="PROTEIN_KINASE_DOM"/>
    <property type="match status" value="1"/>
</dbReference>
<proteinExistence type="predicted"/>
<keyword evidence="2" id="KW-0067">ATP-binding</keyword>
<feature type="domain" description="Protein kinase" evidence="5">
    <location>
        <begin position="1"/>
        <end position="267"/>
    </location>
</feature>
<accession>A0A6P8BY02</accession>
<dbReference type="InterPro" id="IPR011009">
    <property type="entry name" value="Kinase-like_dom_sf"/>
</dbReference>
<evidence type="ECO:0000256" key="3">
    <source>
        <dbReference type="ARBA" id="ARBA00047558"/>
    </source>
</evidence>
<dbReference type="SUPFAM" id="SSF56112">
    <property type="entry name" value="Protein kinase-like (PK-like)"/>
    <property type="match status" value="1"/>
</dbReference>
<dbReference type="SMART" id="SM00220">
    <property type="entry name" value="S_TKc"/>
    <property type="match status" value="1"/>
</dbReference>
<dbReference type="RefSeq" id="XP_031374093.1">
    <property type="nucleotide sequence ID" value="XM_031518233.1"/>
</dbReference>
<dbReference type="PANTHER" id="PTHR27005:SF511">
    <property type="entry name" value="WALL-ASSOCIATED RECEPTOR KINASE 1-RELATED"/>
    <property type="match status" value="1"/>
</dbReference>
<dbReference type="InterPro" id="IPR000719">
    <property type="entry name" value="Prot_kinase_dom"/>
</dbReference>
<evidence type="ECO:0000259" key="5">
    <source>
        <dbReference type="PROSITE" id="PS50011"/>
    </source>
</evidence>
<dbReference type="PIRSF" id="PIRSF000654">
    <property type="entry name" value="Integrin-linked_kinase"/>
    <property type="match status" value="1"/>
</dbReference>
<dbReference type="InterPro" id="IPR045274">
    <property type="entry name" value="WAK-like"/>
</dbReference>
<reference evidence="6" key="1">
    <citation type="journal article" date="2020" name="Plant Biotechnol. J.">
        <title>The pomegranate (Punica granatum L.) draft genome dissects genetic divergence between soft- and hard-seeded cultivars.</title>
        <authorList>
            <person name="Luo X."/>
            <person name="Li H."/>
            <person name="Wu Z."/>
            <person name="Yao W."/>
            <person name="Zhao P."/>
            <person name="Cao D."/>
            <person name="Yu H."/>
            <person name="Li K."/>
            <person name="Poudel K."/>
            <person name="Zhao D."/>
            <person name="Zhang F."/>
            <person name="Xia X."/>
            <person name="Chen L."/>
            <person name="Wang Q."/>
            <person name="Jing D."/>
            <person name="Cao S."/>
        </authorList>
    </citation>
    <scope>NUCLEOTIDE SEQUENCE [LARGE SCALE GENOMIC DNA]</scope>
    <source>
        <strain evidence="6">cv. Tunisia</strain>
    </source>
</reference>
<protein>
    <submittedName>
        <fullName evidence="7">Wall-associated receptor kinase-like 16</fullName>
    </submittedName>
</protein>
<evidence type="ECO:0000313" key="7">
    <source>
        <dbReference type="RefSeq" id="XP_031374093.1"/>
    </source>
</evidence>
<keyword evidence="1" id="KW-0547">Nucleotide-binding</keyword>
<keyword evidence="6" id="KW-1185">Reference proteome</keyword>
<evidence type="ECO:0000256" key="1">
    <source>
        <dbReference type="ARBA" id="ARBA00022741"/>
    </source>
</evidence>
<dbReference type="FunFam" id="1.10.510.10:FF:000084">
    <property type="entry name" value="Wall-associated receptor kinase 2"/>
    <property type="match status" value="1"/>
</dbReference>
<dbReference type="Gene3D" id="1.10.510.10">
    <property type="entry name" value="Transferase(Phosphotransferase) domain 1"/>
    <property type="match status" value="1"/>
</dbReference>
<evidence type="ECO:0000313" key="6">
    <source>
        <dbReference type="Proteomes" id="UP000515151"/>
    </source>
</evidence>
<organism evidence="6 7">
    <name type="scientific">Punica granatum</name>
    <name type="common">Pomegranate</name>
    <dbReference type="NCBI Taxonomy" id="22663"/>
    <lineage>
        <taxon>Eukaryota</taxon>
        <taxon>Viridiplantae</taxon>
        <taxon>Streptophyta</taxon>
        <taxon>Embryophyta</taxon>
        <taxon>Tracheophyta</taxon>
        <taxon>Spermatophyta</taxon>
        <taxon>Magnoliopsida</taxon>
        <taxon>eudicotyledons</taxon>
        <taxon>Gunneridae</taxon>
        <taxon>Pentapetalae</taxon>
        <taxon>rosids</taxon>
        <taxon>malvids</taxon>
        <taxon>Myrtales</taxon>
        <taxon>Lythraceae</taxon>
        <taxon>Punica</taxon>
    </lineage>
</organism>
<gene>
    <name evidence="7" type="primary">LOC116188753</name>
</gene>